<keyword evidence="1" id="KW-1133">Transmembrane helix</keyword>
<comment type="caution">
    <text evidence="2">The sequence shown here is derived from an EMBL/GenBank/DDBJ whole genome shotgun (WGS) entry which is preliminary data.</text>
</comment>
<name>A0A498JIB4_MALDO</name>
<proteinExistence type="predicted"/>
<feature type="transmembrane region" description="Helical" evidence="1">
    <location>
        <begin position="49"/>
        <end position="69"/>
    </location>
</feature>
<evidence type="ECO:0000313" key="3">
    <source>
        <dbReference type="Proteomes" id="UP000290289"/>
    </source>
</evidence>
<dbReference type="EMBL" id="RDQH01000333">
    <property type="protein sequence ID" value="RXH94567.1"/>
    <property type="molecule type" value="Genomic_DNA"/>
</dbReference>
<evidence type="ECO:0000256" key="1">
    <source>
        <dbReference type="SAM" id="Phobius"/>
    </source>
</evidence>
<gene>
    <name evidence="2" type="ORF">DVH24_024251</name>
</gene>
<reference evidence="2 3" key="1">
    <citation type="submission" date="2018-10" db="EMBL/GenBank/DDBJ databases">
        <title>A high-quality apple genome assembly.</title>
        <authorList>
            <person name="Hu J."/>
        </authorList>
    </citation>
    <scope>NUCLEOTIDE SEQUENCE [LARGE SCALE GENOMIC DNA]</scope>
    <source>
        <strain evidence="3">cv. HFTH1</strain>
        <tissue evidence="2">Young leaf</tissue>
    </source>
</reference>
<evidence type="ECO:0000313" key="2">
    <source>
        <dbReference type="EMBL" id="RXH94567.1"/>
    </source>
</evidence>
<protein>
    <submittedName>
        <fullName evidence="2">Uncharacterized protein</fullName>
    </submittedName>
</protein>
<accession>A0A498JIB4</accession>
<dbReference type="Proteomes" id="UP000290289">
    <property type="component" value="Chromosome 7"/>
</dbReference>
<keyword evidence="1" id="KW-0472">Membrane</keyword>
<sequence length="82" mass="9281">MNTQEAHSASVVLKTLTQRRSPSLNSNADLIPHLPPSPYLRRHLKPTPIFLAVFVLNFLQKFAVFSMYLDSQIHGRPTHVST</sequence>
<dbReference type="AlphaFoldDB" id="A0A498JIB4"/>
<organism evidence="2 3">
    <name type="scientific">Malus domestica</name>
    <name type="common">Apple</name>
    <name type="synonym">Pyrus malus</name>
    <dbReference type="NCBI Taxonomy" id="3750"/>
    <lineage>
        <taxon>Eukaryota</taxon>
        <taxon>Viridiplantae</taxon>
        <taxon>Streptophyta</taxon>
        <taxon>Embryophyta</taxon>
        <taxon>Tracheophyta</taxon>
        <taxon>Spermatophyta</taxon>
        <taxon>Magnoliopsida</taxon>
        <taxon>eudicotyledons</taxon>
        <taxon>Gunneridae</taxon>
        <taxon>Pentapetalae</taxon>
        <taxon>rosids</taxon>
        <taxon>fabids</taxon>
        <taxon>Rosales</taxon>
        <taxon>Rosaceae</taxon>
        <taxon>Amygdaloideae</taxon>
        <taxon>Maleae</taxon>
        <taxon>Malus</taxon>
    </lineage>
</organism>
<keyword evidence="3" id="KW-1185">Reference proteome</keyword>
<keyword evidence="1" id="KW-0812">Transmembrane</keyword>